<sequence length="228" mass="25629">MKTEICENCRAEISEHNQAFVHNGHVVCKKCYEKFNKGGQDSPTTKDSLWAKRICIVFALILCATGGLIVGFLVGRTYSKYESRNSFYHKLNSIFAGVGKEISPADIDPRAKRILSVGSVLRPGFTSRLDVQLTNISGKDIKSVLGYVLIFDQFGQRLKTLKAPRDEPILEGETVVESWWINVESELRMLRLLGSGQAEAQFVAQQVIYADGTQENFKALKGLERFRY</sequence>
<dbReference type="AlphaFoldDB" id="X1NIT6"/>
<keyword evidence="1" id="KW-1133">Transmembrane helix</keyword>
<keyword evidence="1" id="KW-0472">Membrane</keyword>
<name>X1NIT6_9ZZZZ</name>
<feature type="transmembrane region" description="Helical" evidence="1">
    <location>
        <begin position="50"/>
        <end position="74"/>
    </location>
</feature>
<protein>
    <submittedName>
        <fullName evidence="2">Uncharacterized protein</fullName>
    </submittedName>
</protein>
<proteinExistence type="predicted"/>
<dbReference type="EMBL" id="BARV01021706">
    <property type="protein sequence ID" value="GAI26720.1"/>
    <property type="molecule type" value="Genomic_DNA"/>
</dbReference>
<keyword evidence="1" id="KW-0812">Transmembrane</keyword>
<comment type="caution">
    <text evidence="2">The sequence shown here is derived from an EMBL/GenBank/DDBJ whole genome shotgun (WGS) entry which is preliminary data.</text>
</comment>
<evidence type="ECO:0000256" key="1">
    <source>
        <dbReference type="SAM" id="Phobius"/>
    </source>
</evidence>
<organism evidence="2">
    <name type="scientific">marine sediment metagenome</name>
    <dbReference type="NCBI Taxonomy" id="412755"/>
    <lineage>
        <taxon>unclassified sequences</taxon>
        <taxon>metagenomes</taxon>
        <taxon>ecological metagenomes</taxon>
    </lineage>
</organism>
<reference evidence="2" key="1">
    <citation type="journal article" date="2014" name="Front. Microbiol.">
        <title>High frequency of phylogenetically diverse reductive dehalogenase-homologous genes in deep subseafloor sedimentary metagenomes.</title>
        <authorList>
            <person name="Kawai M."/>
            <person name="Futagami T."/>
            <person name="Toyoda A."/>
            <person name="Takaki Y."/>
            <person name="Nishi S."/>
            <person name="Hori S."/>
            <person name="Arai W."/>
            <person name="Tsubouchi T."/>
            <person name="Morono Y."/>
            <person name="Uchiyama I."/>
            <person name="Ito T."/>
            <person name="Fujiyama A."/>
            <person name="Inagaki F."/>
            <person name="Takami H."/>
        </authorList>
    </citation>
    <scope>NUCLEOTIDE SEQUENCE</scope>
    <source>
        <strain evidence="2">Expedition CK06-06</strain>
    </source>
</reference>
<gene>
    <name evidence="2" type="ORF">S06H3_35916</name>
</gene>
<accession>X1NIT6</accession>
<evidence type="ECO:0000313" key="2">
    <source>
        <dbReference type="EMBL" id="GAI26720.1"/>
    </source>
</evidence>